<feature type="compositionally biased region" description="Polar residues" evidence="1">
    <location>
        <begin position="406"/>
        <end position="416"/>
    </location>
</feature>
<evidence type="ECO:0000313" key="4">
    <source>
        <dbReference type="Proteomes" id="UP000664521"/>
    </source>
</evidence>
<dbReference type="AlphaFoldDB" id="A0A8H3FBD4"/>
<protein>
    <submittedName>
        <fullName evidence="3">Uncharacterized protein</fullName>
    </submittedName>
</protein>
<feature type="compositionally biased region" description="Low complexity" evidence="1">
    <location>
        <begin position="360"/>
        <end position="373"/>
    </location>
</feature>
<feature type="region of interest" description="Disordered" evidence="1">
    <location>
        <begin position="27"/>
        <end position="50"/>
    </location>
</feature>
<feature type="signal peptide" evidence="2">
    <location>
        <begin position="1"/>
        <end position="16"/>
    </location>
</feature>
<evidence type="ECO:0000313" key="3">
    <source>
        <dbReference type="EMBL" id="CAF9918943.1"/>
    </source>
</evidence>
<comment type="caution">
    <text evidence="3">The sequence shown here is derived from an EMBL/GenBank/DDBJ whole genome shotgun (WGS) entry which is preliminary data.</text>
</comment>
<evidence type="ECO:0000256" key="2">
    <source>
        <dbReference type="SAM" id="SignalP"/>
    </source>
</evidence>
<keyword evidence="2" id="KW-0732">Signal</keyword>
<reference evidence="3" key="1">
    <citation type="submission" date="2021-03" db="EMBL/GenBank/DDBJ databases">
        <authorList>
            <person name="Tagirdzhanova G."/>
        </authorList>
    </citation>
    <scope>NUCLEOTIDE SEQUENCE</scope>
</reference>
<proteinExistence type="predicted"/>
<evidence type="ECO:0000256" key="1">
    <source>
        <dbReference type="SAM" id="MobiDB-lite"/>
    </source>
</evidence>
<organism evidence="3 4">
    <name type="scientific">Heterodermia speciosa</name>
    <dbReference type="NCBI Taxonomy" id="116794"/>
    <lineage>
        <taxon>Eukaryota</taxon>
        <taxon>Fungi</taxon>
        <taxon>Dikarya</taxon>
        <taxon>Ascomycota</taxon>
        <taxon>Pezizomycotina</taxon>
        <taxon>Lecanoromycetes</taxon>
        <taxon>OSLEUM clade</taxon>
        <taxon>Lecanoromycetidae</taxon>
        <taxon>Caliciales</taxon>
        <taxon>Physciaceae</taxon>
        <taxon>Heterodermia</taxon>
    </lineage>
</organism>
<sequence length="471" mass="50554">MLCHSLALVAASVASAIVIRRGDPGFQEIPTSAQPDNTFSNGAPQLGSEPPMQTTLPVPDVYGSRNIDLPFGRLYHGKMKFFSKGQLNTATEITDYWITDPRVTDSAQQSACGIPDNAFSISKVAIHPYFLKFAPLSRYCMQDVCISFWNGKTGPDSSDMILKVTDVCSTDPNDPTHCATPGDIKIDRTKAKIMEKLTDGPLENYPQLMGDEFTDGDTYWFFTKCWADALVQPAYTDNWFAKPALPNNLKWSMTTANDQYAKNQISYPLHDPPFPTYDNNSYTPEYDDKTSPPIPDWAPGDPEPEWCPVAGGKGWGNPTGKNCGDGSRPEQDASGGSSSAAVALSTAVLSTPKVASTFGSPSTSPSSTSSSISEVQAFETSAAADLLSSSSSTFVASSTVPASFPKITSFSNSTSGMAPGMSGEGQASPKQIKPQVVGEGDGDEVCDAEPEEPLKSVQQVVEEDQDDECEW</sequence>
<feature type="compositionally biased region" description="Acidic residues" evidence="1">
    <location>
        <begin position="440"/>
        <end position="451"/>
    </location>
</feature>
<dbReference type="OrthoDB" id="5280194at2759"/>
<accession>A0A8H3FBD4</accession>
<gene>
    <name evidence="3" type="ORF">HETSPECPRED_003883</name>
</gene>
<dbReference type="EMBL" id="CAJPDS010000023">
    <property type="protein sequence ID" value="CAF9918943.1"/>
    <property type="molecule type" value="Genomic_DNA"/>
</dbReference>
<name>A0A8H3FBD4_9LECA</name>
<feature type="region of interest" description="Disordered" evidence="1">
    <location>
        <begin position="355"/>
        <end position="374"/>
    </location>
</feature>
<feature type="chain" id="PRO_5034161576" evidence="2">
    <location>
        <begin position="17"/>
        <end position="471"/>
    </location>
</feature>
<feature type="compositionally biased region" description="Polar residues" evidence="1">
    <location>
        <begin position="29"/>
        <end position="43"/>
    </location>
</feature>
<feature type="compositionally biased region" description="Acidic residues" evidence="1">
    <location>
        <begin position="461"/>
        <end position="471"/>
    </location>
</feature>
<feature type="region of interest" description="Disordered" evidence="1">
    <location>
        <begin position="404"/>
        <end position="471"/>
    </location>
</feature>
<dbReference type="Proteomes" id="UP000664521">
    <property type="component" value="Unassembled WGS sequence"/>
</dbReference>
<feature type="region of interest" description="Disordered" evidence="1">
    <location>
        <begin position="267"/>
        <end position="339"/>
    </location>
</feature>
<keyword evidence="4" id="KW-1185">Reference proteome</keyword>